<evidence type="ECO:0000313" key="3">
    <source>
        <dbReference type="EMBL" id="SVB72335.1"/>
    </source>
</evidence>
<dbReference type="SUPFAM" id="SSF51735">
    <property type="entry name" value="NAD(P)-binding Rossmann-fold domains"/>
    <property type="match status" value="1"/>
</dbReference>
<keyword evidence="2" id="KW-0560">Oxidoreductase</keyword>
<dbReference type="Gene3D" id="3.40.50.720">
    <property type="entry name" value="NAD(P)-binding Rossmann-like Domain"/>
    <property type="match status" value="1"/>
</dbReference>
<dbReference type="GO" id="GO:0016614">
    <property type="term" value="F:oxidoreductase activity, acting on CH-OH group of donors"/>
    <property type="evidence" value="ECO:0007669"/>
    <property type="project" value="UniProtKB-ARBA"/>
</dbReference>
<dbReference type="CDD" id="cd05233">
    <property type="entry name" value="SDR_c"/>
    <property type="match status" value="1"/>
</dbReference>
<dbReference type="EMBL" id="UINC01054522">
    <property type="protein sequence ID" value="SVB72335.1"/>
    <property type="molecule type" value="Genomic_DNA"/>
</dbReference>
<reference evidence="3" key="1">
    <citation type="submission" date="2018-05" db="EMBL/GenBank/DDBJ databases">
        <authorList>
            <person name="Lanie J.A."/>
            <person name="Ng W.-L."/>
            <person name="Kazmierczak K.M."/>
            <person name="Andrzejewski T.M."/>
            <person name="Davidsen T.M."/>
            <person name="Wayne K.J."/>
            <person name="Tettelin H."/>
            <person name="Glass J.I."/>
            <person name="Rusch D."/>
            <person name="Podicherti R."/>
            <person name="Tsui H.-C.T."/>
            <person name="Winkler M.E."/>
        </authorList>
    </citation>
    <scope>NUCLEOTIDE SEQUENCE</scope>
</reference>
<sequence>MMGSLLPLIDLQGRTGVVTGGSRGLGAATAKLFAMAGASVGIGYRSREEQAMDVVHEMKELGVHAWAEAGDLSRPEDARRLFERADREFDGLDFFVGNAGIWSSDAVALADMEGKQWRETLACNIDSIFYSTKEAVSRIRTGGAVVLVSSTAGQRGEAYHGDYAASKGAIISLVKSLCVELAPRGITVNAVAPGWI</sequence>
<comment type="similarity">
    <text evidence="1">Belongs to the short-chain dehydrogenases/reductases (SDR) family.</text>
</comment>
<evidence type="ECO:0000256" key="2">
    <source>
        <dbReference type="ARBA" id="ARBA00023002"/>
    </source>
</evidence>
<accession>A0A382GC04</accession>
<feature type="non-terminal residue" evidence="3">
    <location>
        <position position="196"/>
    </location>
</feature>
<protein>
    <submittedName>
        <fullName evidence="3">Uncharacterized protein</fullName>
    </submittedName>
</protein>
<name>A0A382GC04_9ZZZZ</name>
<dbReference type="InterPro" id="IPR020904">
    <property type="entry name" value="Sc_DH/Rdtase_CS"/>
</dbReference>
<dbReference type="PRINTS" id="PR00080">
    <property type="entry name" value="SDRFAMILY"/>
</dbReference>
<dbReference type="Pfam" id="PF00106">
    <property type="entry name" value="adh_short"/>
    <property type="match status" value="1"/>
</dbReference>
<dbReference type="AlphaFoldDB" id="A0A382GC04"/>
<dbReference type="PROSITE" id="PS00061">
    <property type="entry name" value="ADH_SHORT"/>
    <property type="match status" value="1"/>
</dbReference>
<organism evidence="3">
    <name type="scientific">marine metagenome</name>
    <dbReference type="NCBI Taxonomy" id="408172"/>
    <lineage>
        <taxon>unclassified sequences</taxon>
        <taxon>metagenomes</taxon>
        <taxon>ecological metagenomes</taxon>
    </lineage>
</organism>
<evidence type="ECO:0000256" key="1">
    <source>
        <dbReference type="ARBA" id="ARBA00006484"/>
    </source>
</evidence>
<dbReference type="InterPro" id="IPR036291">
    <property type="entry name" value="NAD(P)-bd_dom_sf"/>
</dbReference>
<gene>
    <name evidence="3" type="ORF">METZ01_LOCUS225189</name>
</gene>
<dbReference type="PRINTS" id="PR00081">
    <property type="entry name" value="GDHRDH"/>
</dbReference>
<proteinExistence type="inferred from homology"/>
<dbReference type="InterPro" id="IPR002347">
    <property type="entry name" value="SDR_fam"/>
</dbReference>
<dbReference type="PANTHER" id="PTHR48107">
    <property type="entry name" value="NADPH-DEPENDENT ALDEHYDE REDUCTASE-LIKE PROTEIN, CHLOROPLASTIC-RELATED"/>
    <property type="match status" value="1"/>
</dbReference>